<keyword evidence="3" id="KW-1185">Reference proteome</keyword>
<proteinExistence type="predicted"/>
<dbReference type="InterPro" id="IPR016181">
    <property type="entry name" value="Acyl_CoA_acyltransferase"/>
</dbReference>
<dbReference type="EMBL" id="RAPF01000001">
    <property type="protein sequence ID" value="RKF23235.1"/>
    <property type="molecule type" value="Genomic_DNA"/>
</dbReference>
<name>A0A420ERC7_9SPHN</name>
<evidence type="ECO:0000259" key="1">
    <source>
        <dbReference type="Pfam" id="PF13480"/>
    </source>
</evidence>
<dbReference type="AlphaFoldDB" id="A0A420ERC7"/>
<gene>
    <name evidence="2" type="ORF">D6851_01785</name>
</gene>
<comment type="caution">
    <text evidence="2">The sequence shown here is derived from an EMBL/GenBank/DDBJ whole genome shotgun (WGS) entry which is preliminary data.</text>
</comment>
<dbReference type="Gene3D" id="3.40.630.30">
    <property type="match status" value="1"/>
</dbReference>
<dbReference type="GO" id="GO:0016740">
    <property type="term" value="F:transferase activity"/>
    <property type="evidence" value="ECO:0007669"/>
    <property type="project" value="UniProtKB-KW"/>
</dbReference>
<organism evidence="2 3">
    <name type="scientific">Altericroceibacterium spongiae</name>
    <dbReference type="NCBI Taxonomy" id="2320269"/>
    <lineage>
        <taxon>Bacteria</taxon>
        <taxon>Pseudomonadati</taxon>
        <taxon>Pseudomonadota</taxon>
        <taxon>Alphaproteobacteria</taxon>
        <taxon>Sphingomonadales</taxon>
        <taxon>Erythrobacteraceae</taxon>
        <taxon>Altericroceibacterium</taxon>
    </lineage>
</organism>
<dbReference type="SUPFAM" id="SSF55729">
    <property type="entry name" value="Acyl-CoA N-acyltransferases (Nat)"/>
    <property type="match status" value="1"/>
</dbReference>
<dbReference type="RefSeq" id="WP_120323139.1">
    <property type="nucleotide sequence ID" value="NZ_RAPF01000001.1"/>
</dbReference>
<dbReference type="Proteomes" id="UP000284395">
    <property type="component" value="Unassembled WGS sequence"/>
</dbReference>
<accession>A0A420ERC7</accession>
<keyword evidence="2" id="KW-0808">Transferase</keyword>
<sequence length="328" mass="37767">MVDISYHDRGDKVQDLPFLSSGPFSRLEWFKLLEHYDYKPLIALAYKKNEALALPLYQGKYATNILANWYSFTWAPLATKGADRQSLLRSLARDMRGKFTRIIFDKLPGEDGSVDLLTDAYRRAGWLCFCETSDINHLLRVGGRSYEDYYTSLPGHLRSTLKRKTSSIETEIITHFQDDIWSLYDDVYEKSWKGSEGNPALLKAFAETESRLGHIRIGLARYKGNVIAAQFWTVEDGTAYIHKLAYDDDFKRLSSGSILTAAMMRYVIDEDHVDLVDFGTGDDAYKADWMNATRPRFRVTCYRPELPQNWPQIGRQVLRKLVLRSRAG</sequence>
<evidence type="ECO:0000313" key="2">
    <source>
        <dbReference type="EMBL" id="RKF23235.1"/>
    </source>
</evidence>
<dbReference type="OrthoDB" id="8334427at2"/>
<protein>
    <submittedName>
        <fullName evidence="2">GNAT family N-acetyltransferase</fullName>
    </submittedName>
</protein>
<dbReference type="Pfam" id="PF13480">
    <property type="entry name" value="Acetyltransf_6"/>
    <property type="match status" value="1"/>
</dbReference>
<dbReference type="InterPro" id="IPR038740">
    <property type="entry name" value="BioF2-like_GNAT_dom"/>
</dbReference>
<evidence type="ECO:0000313" key="3">
    <source>
        <dbReference type="Proteomes" id="UP000284395"/>
    </source>
</evidence>
<reference evidence="2 3" key="1">
    <citation type="submission" date="2018-09" db="EMBL/GenBank/DDBJ databases">
        <title>Altererythrobacter spongiae sp. nov., isolated from a marine sponge.</title>
        <authorList>
            <person name="Zhuang L."/>
            <person name="Luo L."/>
        </authorList>
    </citation>
    <scope>NUCLEOTIDE SEQUENCE [LARGE SCALE GENOMIC DNA]</scope>
    <source>
        <strain evidence="2 3">HN-Y73</strain>
    </source>
</reference>
<feature type="domain" description="BioF2-like acetyltransferase" evidence="1">
    <location>
        <begin position="178"/>
        <end position="286"/>
    </location>
</feature>